<keyword evidence="3" id="KW-1185">Reference proteome</keyword>
<keyword evidence="1" id="KW-0812">Transmembrane</keyword>
<feature type="transmembrane region" description="Helical" evidence="1">
    <location>
        <begin position="42"/>
        <end position="63"/>
    </location>
</feature>
<reference evidence="2 3" key="1">
    <citation type="submission" date="2019-03" db="EMBL/GenBank/DDBJ databases">
        <title>Genomic Encyclopedia of Archaeal and Bacterial Type Strains, Phase II (KMG-II): from individual species to whole genera.</title>
        <authorList>
            <person name="Goeker M."/>
        </authorList>
    </citation>
    <scope>NUCLEOTIDE SEQUENCE [LARGE SCALE GENOMIC DNA]</scope>
    <source>
        <strain evidence="2 3">DSM 28213</strain>
    </source>
</reference>
<dbReference type="EMBL" id="SOAG01000015">
    <property type="protein sequence ID" value="TDS57564.1"/>
    <property type="molecule type" value="Genomic_DNA"/>
</dbReference>
<evidence type="ECO:0000313" key="2">
    <source>
        <dbReference type="EMBL" id="TDS57564.1"/>
    </source>
</evidence>
<dbReference type="Pfam" id="PF19589">
    <property type="entry name" value="DUF6095"/>
    <property type="match status" value="1"/>
</dbReference>
<evidence type="ECO:0000313" key="3">
    <source>
        <dbReference type="Proteomes" id="UP000295215"/>
    </source>
</evidence>
<dbReference type="AlphaFoldDB" id="A0A4R7EWC7"/>
<dbReference type="InterPro" id="IPR046077">
    <property type="entry name" value="DUF6095"/>
</dbReference>
<keyword evidence="1" id="KW-0472">Membrane</keyword>
<name>A0A4R7EWC7_9FLAO</name>
<protein>
    <submittedName>
        <fullName evidence="2">Uncharacterized protein</fullName>
    </submittedName>
</protein>
<dbReference type="RefSeq" id="WP_133712739.1">
    <property type="nucleotide sequence ID" value="NZ_SOAG01000015.1"/>
</dbReference>
<evidence type="ECO:0000256" key="1">
    <source>
        <dbReference type="SAM" id="Phobius"/>
    </source>
</evidence>
<dbReference type="Proteomes" id="UP000295215">
    <property type="component" value="Unassembled WGS sequence"/>
</dbReference>
<proteinExistence type="predicted"/>
<feature type="transmembrane region" description="Helical" evidence="1">
    <location>
        <begin position="15"/>
        <end position="36"/>
    </location>
</feature>
<comment type="caution">
    <text evidence="2">The sequence shown here is derived from an EMBL/GenBank/DDBJ whole genome shotgun (WGS) entry which is preliminary data.</text>
</comment>
<gene>
    <name evidence="2" type="ORF">C8P70_11563</name>
</gene>
<accession>A0A4R7EWC7</accession>
<keyword evidence="1" id="KW-1133">Transmembrane helix</keyword>
<dbReference type="OrthoDB" id="1447634at2"/>
<organism evidence="2 3">
    <name type="scientific">Myroides indicus</name>
    <dbReference type="NCBI Taxonomy" id="1323422"/>
    <lineage>
        <taxon>Bacteria</taxon>
        <taxon>Pseudomonadati</taxon>
        <taxon>Bacteroidota</taxon>
        <taxon>Flavobacteriia</taxon>
        <taxon>Flavobacteriales</taxon>
        <taxon>Flavobacteriaceae</taxon>
        <taxon>Myroides</taxon>
    </lineage>
</organism>
<sequence length="76" mass="8705">MEHNHTNRKLLQKGVFYLASTVPLLFLGPIVIYNAFTNQNHPFFYIVLSIGCIICLLAMFLIFRGLNNIMKSIFGN</sequence>